<dbReference type="Proteomes" id="UP000070299">
    <property type="component" value="Unassembled WGS sequence"/>
</dbReference>
<evidence type="ECO:0000313" key="7">
    <source>
        <dbReference type="Proteomes" id="UP000070299"/>
    </source>
</evidence>
<dbReference type="AlphaFoldDB" id="A0A135ZZM9"/>
<proteinExistence type="predicted"/>
<comment type="caution">
    <text evidence="6">The sequence shown here is derived from an EMBL/GenBank/DDBJ whole genome shotgun (WGS) entry which is preliminary data.</text>
</comment>
<dbReference type="PROSITE" id="PS51257">
    <property type="entry name" value="PROKAR_LIPOPROTEIN"/>
    <property type="match status" value="1"/>
</dbReference>
<comment type="subcellular location">
    <subcellularLocation>
        <location evidence="1">Cell envelope</location>
    </subcellularLocation>
</comment>
<dbReference type="RefSeq" id="WP_068377266.1">
    <property type="nucleotide sequence ID" value="NZ_LSNE01000006.1"/>
</dbReference>
<evidence type="ECO:0000259" key="5">
    <source>
        <dbReference type="Pfam" id="PF25990"/>
    </source>
</evidence>
<dbReference type="Gene3D" id="2.40.30.170">
    <property type="match status" value="1"/>
</dbReference>
<dbReference type="OrthoDB" id="9811754at2"/>
<reference evidence="7" key="1">
    <citation type="submission" date="2016-02" db="EMBL/GenBank/DDBJ databases">
        <authorList>
            <person name="Schultz-Johansen M."/>
            <person name="Glaring M.A."/>
            <person name="Bech P.K."/>
            <person name="Stougaard P."/>
        </authorList>
    </citation>
    <scope>NUCLEOTIDE SEQUENCE [LARGE SCALE GENOMIC DNA]</scope>
    <source>
        <strain evidence="7">S66</strain>
    </source>
</reference>
<dbReference type="GO" id="GO:0030313">
    <property type="term" value="C:cell envelope"/>
    <property type="evidence" value="ECO:0007669"/>
    <property type="project" value="UniProtKB-SubCell"/>
</dbReference>
<keyword evidence="2 3" id="KW-0175">Coiled coil</keyword>
<evidence type="ECO:0000313" key="6">
    <source>
        <dbReference type="EMBL" id="KXI28434.1"/>
    </source>
</evidence>
<feature type="chain" id="PRO_5007469232" description="YknX-like beta-barrel domain-containing protein" evidence="4">
    <location>
        <begin position="21"/>
        <end position="329"/>
    </location>
</feature>
<organism evidence="6 7">
    <name type="scientific">Paraglaciecola hydrolytica</name>
    <dbReference type="NCBI Taxonomy" id="1799789"/>
    <lineage>
        <taxon>Bacteria</taxon>
        <taxon>Pseudomonadati</taxon>
        <taxon>Pseudomonadota</taxon>
        <taxon>Gammaproteobacteria</taxon>
        <taxon>Alteromonadales</taxon>
        <taxon>Alteromonadaceae</taxon>
        <taxon>Paraglaciecola</taxon>
    </lineage>
</organism>
<feature type="signal peptide" evidence="4">
    <location>
        <begin position="1"/>
        <end position="20"/>
    </location>
</feature>
<keyword evidence="4" id="KW-0732">Signal</keyword>
<feature type="domain" description="YknX-like beta-barrel" evidence="5">
    <location>
        <begin position="248"/>
        <end position="326"/>
    </location>
</feature>
<dbReference type="PANTHER" id="PTHR32347">
    <property type="entry name" value="EFFLUX SYSTEM COMPONENT YKNX-RELATED"/>
    <property type="match status" value="1"/>
</dbReference>
<evidence type="ECO:0000256" key="3">
    <source>
        <dbReference type="SAM" id="Coils"/>
    </source>
</evidence>
<protein>
    <recommendedName>
        <fullName evidence="5">YknX-like beta-barrel domain-containing protein</fullName>
    </recommendedName>
</protein>
<evidence type="ECO:0000256" key="2">
    <source>
        <dbReference type="ARBA" id="ARBA00023054"/>
    </source>
</evidence>
<keyword evidence="7" id="KW-1185">Reference proteome</keyword>
<gene>
    <name evidence="6" type="ORF">AX660_15150</name>
</gene>
<accession>A0A135ZZM9</accession>
<dbReference type="EMBL" id="LSNE01000006">
    <property type="protein sequence ID" value="KXI28434.1"/>
    <property type="molecule type" value="Genomic_DNA"/>
</dbReference>
<evidence type="ECO:0000256" key="1">
    <source>
        <dbReference type="ARBA" id="ARBA00004196"/>
    </source>
</evidence>
<dbReference type="InterPro" id="IPR058636">
    <property type="entry name" value="Beta-barrel_YknX"/>
</dbReference>
<sequence>MYHKLKTALIAAFGSAVLFACQTETVDVSVQQSASVTASAELISLKNATIGPPSVARMWQYKIEFMAKENQVVKKGDKILVFDGQRLKTDLISHSSRLAAEIKKAENQKLKDEATEQDLKLSLAEAEMNYEKAKRKAEITDASRSKIERDKQQAEYEYQTENLAQAKQRLAHHIKAMDINRQVDQGGIKMRQGRVNSIERDIAKLTIWAPKDGLVMYTADWNGEKAAVGQTVYMGRSLLQLPSLDEVAIKAEFAEPDTAKLHTGQAVKVIFEAYPENAYVGKISELGQAYYPKSNTNSKVVFDALIELDGNQPDVMRPGMKAKVEVLGS</sequence>
<dbReference type="PANTHER" id="PTHR32347:SF23">
    <property type="entry name" value="BLL5650 PROTEIN"/>
    <property type="match status" value="1"/>
</dbReference>
<dbReference type="STRING" id="1799789.AX660_15150"/>
<name>A0A135ZZM9_9ALTE</name>
<dbReference type="InterPro" id="IPR050465">
    <property type="entry name" value="UPF0194_transport"/>
</dbReference>
<evidence type="ECO:0000256" key="4">
    <source>
        <dbReference type="SAM" id="SignalP"/>
    </source>
</evidence>
<dbReference type="Pfam" id="PF25990">
    <property type="entry name" value="Beta-barrel_YknX"/>
    <property type="match status" value="1"/>
</dbReference>
<feature type="coiled-coil region" evidence="3">
    <location>
        <begin position="107"/>
        <end position="169"/>
    </location>
</feature>